<feature type="non-terminal residue" evidence="2">
    <location>
        <position position="86"/>
    </location>
</feature>
<dbReference type="SUPFAM" id="SSF47598">
    <property type="entry name" value="Ribbon-helix-helix"/>
    <property type="match status" value="1"/>
</dbReference>
<evidence type="ECO:0000259" key="1">
    <source>
        <dbReference type="Pfam" id="PF21775"/>
    </source>
</evidence>
<dbReference type="EMBL" id="JAUUIA010000759">
    <property type="protein sequence ID" value="MDP0971444.1"/>
    <property type="molecule type" value="Genomic_DNA"/>
</dbReference>
<evidence type="ECO:0000313" key="3">
    <source>
        <dbReference type="Proteomes" id="UP001244490"/>
    </source>
</evidence>
<name>A0AAW8AW51_KLEPN</name>
<feature type="domain" description="PutA RHH" evidence="1">
    <location>
        <begin position="1"/>
        <end position="28"/>
    </location>
</feature>
<dbReference type="InterPro" id="IPR010985">
    <property type="entry name" value="Ribbon_hlx_hlx"/>
</dbReference>
<dbReference type="GO" id="GO:0006355">
    <property type="term" value="P:regulation of DNA-templated transcription"/>
    <property type="evidence" value="ECO:0007669"/>
    <property type="project" value="InterPro"/>
</dbReference>
<gene>
    <name evidence="2" type="ORF">Q6294_31365</name>
</gene>
<dbReference type="Proteomes" id="UP001244490">
    <property type="component" value="Unassembled WGS sequence"/>
</dbReference>
<sequence>ERLKAAATSIDRTPHWLIKQAIFNYLEKLEGGATLNELNGLSTKDADQTVVKPMLDAEIGKAGGVHPPSVWRRCTLSAGGRQALSI</sequence>
<reference evidence="2" key="1">
    <citation type="submission" date="2023-07" db="EMBL/GenBank/DDBJ databases">
        <authorList>
            <person name="Peng Z."/>
        </authorList>
    </citation>
    <scope>NUCLEOTIDE SEQUENCE</scope>
    <source>
        <strain evidence="2">KP219</strain>
    </source>
</reference>
<dbReference type="GO" id="GO:0043565">
    <property type="term" value="F:sequence-specific DNA binding"/>
    <property type="evidence" value="ECO:0007669"/>
    <property type="project" value="UniProtKB-ARBA"/>
</dbReference>
<dbReference type="AlphaFoldDB" id="A0AAW8AW51"/>
<dbReference type="Pfam" id="PF21775">
    <property type="entry name" value="PutA_1st"/>
    <property type="match status" value="1"/>
</dbReference>
<accession>A0AAW8AW51</accession>
<dbReference type="InterPro" id="IPR048798">
    <property type="entry name" value="PutA_RHH"/>
</dbReference>
<dbReference type="InterPro" id="IPR013321">
    <property type="entry name" value="Arc_rbn_hlx_hlx"/>
</dbReference>
<dbReference type="Gene3D" id="1.10.1220.10">
    <property type="entry name" value="Met repressor-like"/>
    <property type="match status" value="1"/>
</dbReference>
<organism evidence="2 3">
    <name type="scientific">Klebsiella pneumoniae</name>
    <dbReference type="NCBI Taxonomy" id="573"/>
    <lineage>
        <taxon>Bacteria</taxon>
        <taxon>Pseudomonadati</taxon>
        <taxon>Pseudomonadota</taxon>
        <taxon>Gammaproteobacteria</taxon>
        <taxon>Enterobacterales</taxon>
        <taxon>Enterobacteriaceae</taxon>
        <taxon>Klebsiella/Raoultella group</taxon>
        <taxon>Klebsiella</taxon>
        <taxon>Klebsiella pneumoniae complex</taxon>
    </lineage>
</organism>
<protein>
    <recommendedName>
        <fullName evidence="1">PutA RHH domain-containing protein</fullName>
    </recommendedName>
</protein>
<proteinExistence type="predicted"/>
<comment type="caution">
    <text evidence="2">The sequence shown here is derived from an EMBL/GenBank/DDBJ whole genome shotgun (WGS) entry which is preliminary data.</text>
</comment>
<evidence type="ECO:0000313" key="2">
    <source>
        <dbReference type="EMBL" id="MDP0971444.1"/>
    </source>
</evidence>
<feature type="non-terminal residue" evidence="2">
    <location>
        <position position="1"/>
    </location>
</feature>